<reference evidence="1" key="2">
    <citation type="submission" date="2021-04" db="EMBL/GenBank/DDBJ databases">
        <authorList>
            <person name="Gilroy R."/>
        </authorList>
    </citation>
    <scope>NUCLEOTIDE SEQUENCE</scope>
    <source>
        <strain evidence="1">ChiHecec2B26-12326</strain>
    </source>
</reference>
<dbReference type="Gene3D" id="2.40.128.720">
    <property type="match status" value="1"/>
</dbReference>
<dbReference type="EMBL" id="DXEN01000054">
    <property type="protein sequence ID" value="HIX86364.1"/>
    <property type="molecule type" value="Genomic_DNA"/>
</dbReference>
<accession>A0A9D2BPH9</accession>
<dbReference type="Proteomes" id="UP000823847">
    <property type="component" value="Unassembled WGS sequence"/>
</dbReference>
<gene>
    <name evidence="1" type="ORF">H9848_07125</name>
</gene>
<reference evidence="1" key="1">
    <citation type="journal article" date="2021" name="PeerJ">
        <title>Extensive microbial diversity within the chicken gut microbiome revealed by metagenomics and culture.</title>
        <authorList>
            <person name="Gilroy R."/>
            <person name="Ravi A."/>
            <person name="Getino M."/>
            <person name="Pursley I."/>
            <person name="Horton D.L."/>
            <person name="Alikhan N.F."/>
            <person name="Baker D."/>
            <person name="Gharbi K."/>
            <person name="Hall N."/>
            <person name="Watson M."/>
            <person name="Adriaenssens E.M."/>
            <person name="Foster-Nyarko E."/>
            <person name="Jarju S."/>
            <person name="Secka A."/>
            <person name="Antonio M."/>
            <person name="Oren A."/>
            <person name="Chaudhuri R.R."/>
            <person name="La Ragione R."/>
            <person name="Hildebrand F."/>
            <person name="Pallen M.J."/>
        </authorList>
    </citation>
    <scope>NUCLEOTIDE SEQUENCE</scope>
    <source>
        <strain evidence="1">ChiHecec2B26-12326</strain>
    </source>
</reference>
<dbReference type="AlphaFoldDB" id="A0A9D2BPH9"/>
<evidence type="ECO:0000313" key="2">
    <source>
        <dbReference type="Proteomes" id="UP000823847"/>
    </source>
</evidence>
<sequence>MIRVIDGENYLKFVYAYTDEGALSLMTAIRWDADAASWAGEKTYSEAYTYDENGRLTRSVREDVLDDGTISAGTTTNTYDDQGRLTSTYFVADDLRMMDTYSYEGDSVCHFSSIDTTYTDGVCVPGTPSRETRTLDEAGNVVKYEYLGFDEWLGDTTVWYMKGLRGVEYDSLNRKVAEHLTWMDSEGVATTTTDATYTYLDDTDDSYIMEQVTTENGVSTYWASKFEWTGDNPRTFVSAEKKSEDADWVVTDSCTDTYYYSTTVANERVADNAEPAFKAYAADGSLVITTTDARAVQVYGIAGACYYSATVSGRVTIANLPAGIYVIASGDETVKVSVR</sequence>
<protein>
    <submittedName>
        <fullName evidence="1">Uncharacterized protein</fullName>
    </submittedName>
</protein>
<organism evidence="1 2">
    <name type="scientific">Candidatus Parabacteroides intestinigallinarum</name>
    <dbReference type="NCBI Taxonomy" id="2838722"/>
    <lineage>
        <taxon>Bacteria</taxon>
        <taxon>Pseudomonadati</taxon>
        <taxon>Bacteroidota</taxon>
        <taxon>Bacteroidia</taxon>
        <taxon>Bacteroidales</taxon>
        <taxon>Tannerellaceae</taxon>
        <taxon>Parabacteroides</taxon>
    </lineage>
</organism>
<evidence type="ECO:0000313" key="1">
    <source>
        <dbReference type="EMBL" id="HIX86364.1"/>
    </source>
</evidence>
<name>A0A9D2BPH9_9BACT</name>
<proteinExistence type="predicted"/>
<comment type="caution">
    <text evidence="1">The sequence shown here is derived from an EMBL/GenBank/DDBJ whole genome shotgun (WGS) entry which is preliminary data.</text>
</comment>